<proteinExistence type="predicted"/>
<organism evidence="2">
    <name type="scientific">Oryza meridionalis</name>
    <dbReference type="NCBI Taxonomy" id="40149"/>
    <lineage>
        <taxon>Eukaryota</taxon>
        <taxon>Viridiplantae</taxon>
        <taxon>Streptophyta</taxon>
        <taxon>Embryophyta</taxon>
        <taxon>Tracheophyta</taxon>
        <taxon>Spermatophyta</taxon>
        <taxon>Magnoliopsida</taxon>
        <taxon>Liliopsida</taxon>
        <taxon>Poales</taxon>
        <taxon>Poaceae</taxon>
        <taxon>BOP clade</taxon>
        <taxon>Oryzoideae</taxon>
        <taxon>Oryzeae</taxon>
        <taxon>Oryzinae</taxon>
        <taxon>Oryza</taxon>
    </lineage>
</organism>
<reference evidence="2" key="1">
    <citation type="submission" date="2015-04" db="UniProtKB">
        <authorList>
            <consortium name="EnsemblPlants"/>
        </authorList>
    </citation>
    <scope>IDENTIFICATION</scope>
</reference>
<feature type="region of interest" description="Disordered" evidence="1">
    <location>
        <begin position="77"/>
        <end position="110"/>
    </location>
</feature>
<dbReference type="Gramene" id="OMERI07G14280.1">
    <property type="protein sequence ID" value="OMERI07G14280.1"/>
    <property type="gene ID" value="OMERI07G14280"/>
</dbReference>
<evidence type="ECO:0000313" key="2">
    <source>
        <dbReference type="EnsemblPlants" id="OMERI07G14280.1"/>
    </source>
</evidence>
<keyword evidence="3" id="KW-1185">Reference proteome</keyword>
<name>A0A0E0ECK5_9ORYZ</name>
<dbReference type="EnsemblPlants" id="OMERI07G14280.1">
    <property type="protein sequence ID" value="OMERI07G14280.1"/>
    <property type="gene ID" value="OMERI07G14280"/>
</dbReference>
<evidence type="ECO:0000256" key="1">
    <source>
        <dbReference type="SAM" id="MobiDB-lite"/>
    </source>
</evidence>
<sequence>MLPILRPSAREISDGFILIQNSNYLLSRSSALSHAKYQTDAAALIASLCPDPACPPPPFLLRLLQALLPLFLPSACSSPPSASAPTPPTRSGPAHSRVEPRAGDRLDLPN</sequence>
<evidence type="ECO:0000313" key="3">
    <source>
        <dbReference type="Proteomes" id="UP000008021"/>
    </source>
</evidence>
<accession>A0A0E0ECK5</accession>
<dbReference type="HOGENOM" id="CLU_2175040_0_0_1"/>
<protein>
    <submittedName>
        <fullName evidence="2">Uncharacterized protein</fullName>
    </submittedName>
</protein>
<dbReference type="AlphaFoldDB" id="A0A0E0ECK5"/>
<reference evidence="2" key="2">
    <citation type="submission" date="2018-05" db="EMBL/GenBank/DDBJ databases">
        <title>OmerRS3 (Oryza meridionalis Reference Sequence Version 3).</title>
        <authorList>
            <person name="Zhang J."/>
            <person name="Kudrna D."/>
            <person name="Lee S."/>
            <person name="Talag J."/>
            <person name="Welchert J."/>
            <person name="Wing R.A."/>
        </authorList>
    </citation>
    <scope>NUCLEOTIDE SEQUENCE [LARGE SCALE GENOMIC DNA]</scope>
    <source>
        <strain evidence="2">cv. OR44</strain>
    </source>
</reference>
<feature type="compositionally biased region" description="Basic and acidic residues" evidence="1">
    <location>
        <begin position="96"/>
        <end position="110"/>
    </location>
</feature>
<dbReference type="Proteomes" id="UP000008021">
    <property type="component" value="Chromosome 7"/>
</dbReference>